<name>A0AA88HQU2_ARTSF</name>
<sequence length="193" mass="21672">MISVFDTILNAIDSKLKKIDTLERAVERLNGKIEDFESRHIDILDYLRTIDQRLLVREETQFGEPGAIELEPKIAAIDEKVSSINNRIHVLANHLDINDDFADNDTFRAFPSQDSFTVINHVGENTEKSTLHDVKTQITLMDKNIRYLTEFVADHMTKVLDLVVDVKGALMGEEVAVPTTTPMPANISAVPNG</sequence>
<keyword evidence="1" id="KW-0175">Coiled coil</keyword>
<protein>
    <submittedName>
        <fullName evidence="2">Uncharacterized protein</fullName>
    </submittedName>
</protein>
<dbReference type="Proteomes" id="UP001187531">
    <property type="component" value="Unassembled WGS sequence"/>
</dbReference>
<evidence type="ECO:0000313" key="2">
    <source>
        <dbReference type="EMBL" id="KAK2714874.1"/>
    </source>
</evidence>
<reference evidence="2" key="1">
    <citation type="submission" date="2023-07" db="EMBL/GenBank/DDBJ databases">
        <title>Chromosome-level genome assembly of Artemia franciscana.</title>
        <authorList>
            <person name="Jo E."/>
        </authorList>
    </citation>
    <scope>NUCLEOTIDE SEQUENCE</scope>
    <source>
        <tissue evidence="2">Whole body</tissue>
    </source>
</reference>
<evidence type="ECO:0000256" key="1">
    <source>
        <dbReference type="SAM" id="Coils"/>
    </source>
</evidence>
<dbReference type="EMBL" id="JAVRJZ010000013">
    <property type="protein sequence ID" value="KAK2714874.1"/>
    <property type="molecule type" value="Genomic_DNA"/>
</dbReference>
<evidence type="ECO:0000313" key="3">
    <source>
        <dbReference type="Proteomes" id="UP001187531"/>
    </source>
</evidence>
<proteinExistence type="predicted"/>
<organism evidence="2 3">
    <name type="scientific">Artemia franciscana</name>
    <name type="common">Brine shrimp</name>
    <name type="synonym">Artemia sanfranciscana</name>
    <dbReference type="NCBI Taxonomy" id="6661"/>
    <lineage>
        <taxon>Eukaryota</taxon>
        <taxon>Metazoa</taxon>
        <taxon>Ecdysozoa</taxon>
        <taxon>Arthropoda</taxon>
        <taxon>Crustacea</taxon>
        <taxon>Branchiopoda</taxon>
        <taxon>Anostraca</taxon>
        <taxon>Artemiidae</taxon>
        <taxon>Artemia</taxon>
    </lineage>
</organism>
<comment type="caution">
    <text evidence="2">The sequence shown here is derived from an EMBL/GenBank/DDBJ whole genome shotgun (WGS) entry which is preliminary data.</text>
</comment>
<gene>
    <name evidence="2" type="ORF">QYM36_009166</name>
</gene>
<accession>A0AA88HQU2</accession>
<feature type="coiled-coil region" evidence="1">
    <location>
        <begin position="12"/>
        <end position="39"/>
    </location>
</feature>
<keyword evidence="3" id="KW-1185">Reference proteome</keyword>
<dbReference type="AlphaFoldDB" id="A0AA88HQU2"/>
<feature type="non-terminal residue" evidence="2">
    <location>
        <position position="1"/>
    </location>
</feature>